<accession>A0AAD8RC60</accession>
<dbReference type="InterPro" id="IPR036875">
    <property type="entry name" value="Znf_CCHC_sf"/>
</dbReference>
<dbReference type="GO" id="GO:0008270">
    <property type="term" value="F:zinc ion binding"/>
    <property type="evidence" value="ECO:0007669"/>
    <property type="project" value="InterPro"/>
</dbReference>
<protein>
    <recommendedName>
        <fullName evidence="1">CCHC-type domain-containing protein</fullName>
    </recommendedName>
</protein>
<gene>
    <name evidence="2" type="ORF">QYE76_023692</name>
</gene>
<evidence type="ECO:0000259" key="1">
    <source>
        <dbReference type="SMART" id="SM00343"/>
    </source>
</evidence>
<feature type="domain" description="CCHC-type" evidence="1">
    <location>
        <begin position="34"/>
        <end position="50"/>
    </location>
</feature>
<reference evidence="2" key="1">
    <citation type="submission" date="2023-07" db="EMBL/GenBank/DDBJ databases">
        <title>A chromosome-level genome assembly of Lolium multiflorum.</title>
        <authorList>
            <person name="Chen Y."/>
            <person name="Copetti D."/>
            <person name="Kolliker R."/>
            <person name="Studer B."/>
        </authorList>
    </citation>
    <scope>NUCLEOTIDE SEQUENCE</scope>
    <source>
        <strain evidence="2">02402/16</strain>
        <tissue evidence="2">Leaf</tissue>
    </source>
</reference>
<keyword evidence="3" id="KW-1185">Reference proteome</keyword>
<dbReference type="AlphaFoldDB" id="A0AAD8RC60"/>
<comment type="caution">
    <text evidence="2">The sequence shown here is derived from an EMBL/GenBank/DDBJ whole genome shotgun (WGS) entry which is preliminary data.</text>
</comment>
<proteinExistence type="predicted"/>
<dbReference type="EMBL" id="JAUUTY010000006">
    <property type="protein sequence ID" value="KAK1618175.1"/>
    <property type="molecule type" value="Genomic_DNA"/>
</dbReference>
<evidence type="ECO:0000313" key="3">
    <source>
        <dbReference type="Proteomes" id="UP001231189"/>
    </source>
</evidence>
<dbReference type="GO" id="GO:0003676">
    <property type="term" value="F:nucleic acid binding"/>
    <property type="evidence" value="ECO:0007669"/>
    <property type="project" value="InterPro"/>
</dbReference>
<dbReference type="SMART" id="SM00343">
    <property type="entry name" value="ZnF_C2HC"/>
    <property type="match status" value="1"/>
</dbReference>
<dbReference type="SUPFAM" id="SSF57756">
    <property type="entry name" value="Retrovirus zinc finger-like domains"/>
    <property type="match status" value="1"/>
</dbReference>
<evidence type="ECO:0000313" key="2">
    <source>
        <dbReference type="EMBL" id="KAK1618175.1"/>
    </source>
</evidence>
<organism evidence="2 3">
    <name type="scientific">Lolium multiflorum</name>
    <name type="common">Italian ryegrass</name>
    <name type="synonym">Lolium perenne subsp. multiflorum</name>
    <dbReference type="NCBI Taxonomy" id="4521"/>
    <lineage>
        <taxon>Eukaryota</taxon>
        <taxon>Viridiplantae</taxon>
        <taxon>Streptophyta</taxon>
        <taxon>Embryophyta</taxon>
        <taxon>Tracheophyta</taxon>
        <taxon>Spermatophyta</taxon>
        <taxon>Magnoliopsida</taxon>
        <taxon>Liliopsida</taxon>
        <taxon>Poales</taxon>
        <taxon>Poaceae</taxon>
        <taxon>BOP clade</taxon>
        <taxon>Pooideae</taxon>
        <taxon>Poodae</taxon>
        <taxon>Poeae</taxon>
        <taxon>Poeae Chloroplast Group 2 (Poeae type)</taxon>
        <taxon>Loliodinae</taxon>
        <taxon>Loliinae</taxon>
        <taxon>Lolium</taxon>
    </lineage>
</organism>
<dbReference type="Proteomes" id="UP001231189">
    <property type="component" value="Unassembled WGS sequence"/>
</dbReference>
<name>A0AAD8RC60_LOLMU</name>
<dbReference type="Gene3D" id="4.10.60.10">
    <property type="entry name" value="Zinc finger, CCHC-type"/>
    <property type="match status" value="1"/>
</dbReference>
<dbReference type="InterPro" id="IPR001878">
    <property type="entry name" value="Znf_CCHC"/>
</dbReference>
<sequence length="122" mass="13551">MVPVLGVAKGKFDGKNKASHSTNFKKKTDKKKGACHVCGGPDHWAPNCPNRYDKRGNDDKTANVVIAGDTEMKDVGYGRKDLLRADGKRLTCFCSWCWYGKSEVYFGEDHPAEECAARSLHQ</sequence>